<dbReference type="PIRSF" id="PIRSF000126">
    <property type="entry name" value="11-beta-HSD1"/>
    <property type="match status" value="1"/>
</dbReference>
<dbReference type="PANTHER" id="PTHR43086:SF2">
    <property type="entry name" value="HYDROXYSTEROID DEHYDROGENASE-LIKE PROTEIN 1"/>
    <property type="match status" value="1"/>
</dbReference>
<dbReference type="Pfam" id="PF00106">
    <property type="entry name" value="adh_short"/>
    <property type="match status" value="1"/>
</dbReference>
<dbReference type="RefSeq" id="WP_188930998.1">
    <property type="nucleotide sequence ID" value="NZ_BMJC01000002.1"/>
</dbReference>
<dbReference type="InterPro" id="IPR036291">
    <property type="entry name" value="NAD(P)-bd_dom_sf"/>
</dbReference>
<evidence type="ECO:0000256" key="1">
    <source>
        <dbReference type="ARBA" id="ARBA00022857"/>
    </source>
</evidence>
<comment type="caution">
    <text evidence="3">The sequence shown here is derived from an EMBL/GenBank/DDBJ whole genome shotgun (WGS) entry which is preliminary data.</text>
</comment>
<dbReference type="GO" id="GO:0016491">
    <property type="term" value="F:oxidoreductase activity"/>
    <property type="evidence" value="ECO:0007669"/>
    <property type="project" value="UniProtKB-KW"/>
</dbReference>
<evidence type="ECO:0000313" key="3">
    <source>
        <dbReference type="EMBL" id="GGA96205.1"/>
    </source>
</evidence>
<accession>A0A8J2XSM1</accession>
<dbReference type="Proteomes" id="UP000607559">
    <property type="component" value="Unassembled WGS sequence"/>
</dbReference>
<dbReference type="EMBL" id="BMJC01000002">
    <property type="protein sequence ID" value="GGA96205.1"/>
    <property type="molecule type" value="Genomic_DNA"/>
</dbReference>
<keyword evidence="4" id="KW-1185">Reference proteome</keyword>
<dbReference type="PANTHER" id="PTHR43086">
    <property type="entry name" value="VERY-LONG-CHAIN 3-OXOOACYL-COA REDUCTASE"/>
    <property type="match status" value="1"/>
</dbReference>
<evidence type="ECO:0000256" key="2">
    <source>
        <dbReference type="ARBA" id="ARBA00023002"/>
    </source>
</evidence>
<reference evidence="3" key="2">
    <citation type="submission" date="2020-09" db="EMBL/GenBank/DDBJ databases">
        <authorList>
            <person name="Sun Q."/>
            <person name="Zhou Y."/>
        </authorList>
    </citation>
    <scope>NUCLEOTIDE SEQUENCE</scope>
    <source>
        <strain evidence="3">CGMCC 1.15448</strain>
    </source>
</reference>
<protein>
    <submittedName>
        <fullName evidence="3">Short-chain dehydrogenase</fullName>
    </submittedName>
</protein>
<dbReference type="Gene3D" id="3.40.50.720">
    <property type="entry name" value="NAD(P)-binding Rossmann-like Domain"/>
    <property type="match status" value="1"/>
</dbReference>
<organism evidence="3 4">
    <name type="scientific">Puia dinghuensis</name>
    <dbReference type="NCBI Taxonomy" id="1792502"/>
    <lineage>
        <taxon>Bacteria</taxon>
        <taxon>Pseudomonadati</taxon>
        <taxon>Bacteroidota</taxon>
        <taxon>Chitinophagia</taxon>
        <taxon>Chitinophagales</taxon>
        <taxon>Chitinophagaceae</taxon>
        <taxon>Puia</taxon>
    </lineage>
</organism>
<proteinExistence type="predicted"/>
<keyword evidence="2" id="KW-0560">Oxidoreductase</keyword>
<dbReference type="SUPFAM" id="SSF51735">
    <property type="entry name" value="NAD(P)-binding Rossmann-fold domains"/>
    <property type="match status" value="1"/>
</dbReference>
<dbReference type="AlphaFoldDB" id="A0A8J2XSM1"/>
<dbReference type="PRINTS" id="PR00081">
    <property type="entry name" value="GDHRDH"/>
</dbReference>
<dbReference type="InterPro" id="IPR002347">
    <property type="entry name" value="SDR_fam"/>
</dbReference>
<evidence type="ECO:0000313" key="4">
    <source>
        <dbReference type="Proteomes" id="UP000607559"/>
    </source>
</evidence>
<gene>
    <name evidence="3" type="ORF">GCM10011511_19380</name>
</gene>
<reference evidence="3" key="1">
    <citation type="journal article" date="2014" name="Int. J. Syst. Evol. Microbiol.">
        <title>Complete genome sequence of Corynebacterium casei LMG S-19264T (=DSM 44701T), isolated from a smear-ripened cheese.</title>
        <authorList>
            <consortium name="US DOE Joint Genome Institute (JGI-PGF)"/>
            <person name="Walter F."/>
            <person name="Albersmeier A."/>
            <person name="Kalinowski J."/>
            <person name="Ruckert C."/>
        </authorList>
    </citation>
    <scope>NUCLEOTIDE SEQUENCE</scope>
    <source>
        <strain evidence="3">CGMCC 1.15448</strain>
    </source>
</reference>
<sequence>MKSKIEPSAFGDWALITGASSGIGEGFARRLAAEGFNLVLVARRKELLFELGGKLSSRYDIQCQAIQADLTRKEGIDSVIESTGNLEVGLLISNAGTGNVARFFDRAPEDLTERIHLNATSHLLLTHHFGQKMALRKKGGILLTGAMGAVEGVPYMATEAATKGFIQALGKSLHAEFKEFGIHITVLVTTPTETPIFYKLGFSLQNTPVKPLSVEQCVAEALNALAKNKMLVYPGLKFRVMRALIPEPLSRKMSARILKRNNNIL</sequence>
<dbReference type="GO" id="GO:0030497">
    <property type="term" value="P:fatty acid elongation"/>
    <property type="evidence" value="ECO:0007669"/>
    <property type="project" value="TreeGrafter"/>
</dbReference>
<name>A0A8J2XSM1_9BACT</name>
<keyword evidence="1" id="KW-0521">NADP</keyword>